<dbReference type="RefSeq" id="WP_335961906.1">
    <property type="nucleotide sequence ID" value="NZ_JAXBLX010000022.1"/>
</dbReference>
<dbReference type="InterPro" id="IPR029063">
    <property type="entry name" value="SAM-dependent_MTases_sf"/>
</dbReference>
<dbReference type="GO" id="GO:0032259">
    <property type="term" value="P:methylation"/>
    <property type="evidence" value="ECO:0007669"/>
    <property type="project" value="UniProtKB-KW"/>
</dbReference>
<keyword evidence="3" id="KW-0489">Methyltransferase</keyword>
<proteinExistence type="predicted"/>
<name>A0ABV6KJD2_9BACI</name>
<dbReference type="SUPFAM" id="SSF53335">
    <property type="entry name" value="S-adenosyl-L-methionine-dependent methyltransferases"/>
    <property type="match status" value="1"/>
</dbReference>
<accession>A0ABV6KJD2</accession>
<keyword evidence="1" id="KW-0808">Transferase</keyword>
<dbReference type="Pfam" id="PF13649">
    <property type="entry name" value="Methyltransf_25"/>
    <property type="match status" value="1"/>
</dbReference>
<sequence length="251" mass="29029">MNYQAFAALYDTLMEDAPYDKWIDYLRLQLNQQQFTNLSILDVGCGTGELLVRLQEEGADTVGVDLSLEMLSVAKEKCEQKGFSPPLFHQSMTDLEGLGTFEVVTIFCDSLNYLETEEEVYRTFESVHRHLQEDGLFLFDVHSLKKIEEGFIGQTFAEDGADLAYIWTSFEGDYPHSVEHELTFFIRDESHGYYERMLELHKQRTFPVKQYTDWLMEAGFSDIVVHSDFTSASPTEQSERIFFTARKKIKG</sequence>
<organism evidence="3 4">
    <name type="scientific">Halalkalibacter kiskunsagensis</name>
    <dbReference type="NCBI Taxonomy" id="1548599"/>
    <lineage>
        <taxon>Bacteria</taxon>
        <taxon>Bacillati</taxon>
        <taxon>Bacillota</taxon>
        <taxon>Bacilli</taxon>
        <taxon>Bacillales</taxon>
        <taxon>Bacillaceae</taxon>
        <taxon>Halalkalibacter</taxon>
    </lineage>
</organism>
<evidence type="ECO:0000256" key="1">
    <source>
        <dbReference type="ARBA" id="ARBA00022679"/>
    </source>
</evidence>
<keyword evidence="4" id="KW-1185">Reference proteome</keyword>
<gene>
    <name evidence="3" type="ORF">ACFFHM_23710</name>
</gene>
<reference evidence="3 4" key="1">
    <citation type="submission" date="2024-09" db="EMBL/GenBank/DDBJ databases">
        <authorList>
            <person name="Sun Q."/>
            <person name="Mori K."/>
        </authorList>
    </citation>
    <scope>NUCLEOTIDE SEQUENCE [LARGE SCALE GENOMIC DNA]</scope>
    <source>
        <strain evidence="3 4">NCAIM B.02610</strain>
    </source>
</reference>
<feature type="domain" description="Methyltransferase" evidence="2">
    <location>
        <begin position="40"/>
        <end position="135"/>
    </location>
</feature>
<evidence type="ECO:0000313" key="3">
    <source>
        <dbReference type="EMBL" id="MFC0473430.1"/>
    </source>
</evidence>
<dbReference type="CDD" id="cd02440">
    <property type="entry name" value="AdoMet_MTases"/>
    <property type="match status" value="1"/>
</dbReference>
<dbReference type="EMBL" id="JBHLUX010000094">
    <property type="protein sequence ID" value="MFC0473430.1"/>
    <property type="molecule type" value="Genomic_DNA"/>
</dbReference>
<dbReference type="Gene3D" id="3.40.50.150">
    <property type="entry name" value="Vaccinia Virus protein VP39"/>
    <property type="match status" value="1"/>
</dbReference>
<dbReference type="GO" id="GO:0008168">
    <property type="term" value="F:methyltransferase activity"/>
    <property type="evidence" value="ECO:0007669"/>
    <property type="project" value="UniProtKB-KW"/>
</dbReference>
<protein>
    <submittedName>
        <fullName evidence="3">Class I SAM-dependent DNA methyltransferase</fullName>
    </submittedName>
</protein>
<evidence type="ECO:0000259" key="2">
    <source>
        <dbReference type="Pfam" id="PF13649"/>
    </source>
</evidence>
<evidence type="ECO:0000313" key="4">
    <source>
        <dbReference type="Proteomes" id="UP001589838"/>
    </source>
</evidence>
<comment type="caution">
    <text evidence="3">The sequence shown here is derived from an EMBL/GenBank/DDBJ whole genome shotgun (WGS) entry which is preliminary data.</text>
</comment>
<dbReference type="Gene3D" id="2.20.25.110">
    <property type="entry name" value="S-adenosyl-L-methionine-dependent methyltransferases"/>
    <property type="match status" value="1"/>
</dbReference>
<dbReference type="InterPro" id="IPR041698">
    <property type="entry name" value="Methyltransf_25"/>
</dbReference>
<dbReference type="Proteomes" id="UP001589838">
    <property type="component" value="Unassembled WGS sequence"/>
</dbReference>
<dbReference type="PANTHER" id="PTHR43861">
    <property type="entry name" value="TRANS-ACONITATE 2-METHYLTRANSFERASE-RELATED"/>
    <property type="match status" value="1"/>
</dbReference>